<evidence type="ECO:0000313" key="3">
    <source>
        <dbReference type="EMBL" id="WQH02612.1"/>
    </source>
</evidence>
<dbReference type="SMART" id="SM00471">
    <property type="entry name" value="HDc"/>
    <property type="match status" value="1"/>
</dbReference>
<evidence type="ECO:0000313" key="4">
    <source>
        <dbReference type="Proteomes" id="UP001326110"/>
    </source>
</evidence>
<name>A0ABZ0XTL5_9BURK</name>
<dbReference type="Gene3D" id="1.10.3210.10">
    <property type="entry name" value="Hypothetical protein af1432"/>
    <property type="match status" value="1"/>
</dbReference>
<dbReference type="PANTHER" id="PTHR43155">
    <property type="entry name" value="CYCLIC DI-GMP PHOSPHODIESTERASE PA4108-RELATED"/>
    <property type="match status" value="1"/>
</dbReference>
<dbReference type="InterPro" id="IPR021812">
    <property type="entry name" value="DUF3391"/>
</dbReference>
<feature type="compositionally biased region" description="Low complexity" evidence="1">
    <location>
        <begin position="73"/>
        <end position="86"/>
    </location>
</feature>
<dbReference type="SUPFAM" id="SSF109604">
    <property type="entry name" value="HD-domain/PDEase-like"/>
    <property type="match status" value="1"/>
</dbReference>
<dbReference type="PANTHER" id="PTHR43155:SF2">
    <property type="entry name" value="CYCLIC DI-GMP PHOSPHODIESTERASE PA4108"/>
    <property type="match status" value="1"/>
</dbReference>
<dbReference type="EMBL" id="CP140152">
    <property type="protein sequence ID" value="WQH02612.1"/>
    <property type="molecule type" value="Genomic_DNA"/>
</dbReference>
<dbReference type="Proteomes" id="UP001326110">
    <property type="component" value="Chromosome"/>
</dbReference>
<dbReference type="GO" id="GO:0016787">
    <property type="term" value="F:hydrolase activity"/>
    <property type="evidence" value="ECO:0007669"/>
    <property type="project" value="UniProtKB-KW"/>
</dbReference>
<feature type="domain" description="HD-GYP" evidence="2">
    <location>
        <begin position="145"/>
        <end position="342"/>
    </location>
</feature>
<dbReference type="PROSITE" id="PS51832">
    <property type="entry name" value="HD_GYP"/>
    <property type="match status" value="1"/>
</dbReference>
<protein>
    <submittedName>
        <fullName evidence="3">HD-GYP domain-containing protein</fullName>
        <ecNumber evidence="3">3.1.4.-</ecNumber>
    </submittedName>
</protein>
<accession>A0ABZ0XTL5</accession>
<evidence type="ECO:0000259" key="2">
    <source>
        <dbReference type="PROSITE" id="PS51832"/>
    </source>
</evidence>
<feature type="region of interest" description="Disordered" evidence="1">
    <location>
        <begin position="65"/>
        <end position="100"/>
    </location>
</feature>
<dbReference type="GeneID" id="43161943"/>
<reference evidence="3 4" key="1">
    <citation type="submission" date="2023-11" db="EMBL/GenBank/DDBJ databases">
        <title>MicrobeMod: A computational toolkit for identifying prokaryotic methylation and restriction-modification with nanopore sequencing.</title>
        <authorList>
            <person name="Crits-Christoph A."/>
            <person name="Kang S.C."/>
            <person name="Lee H."/>
            <person name="Ostrov N."/>
        </authorList>
    </citation>
    <scope>NUCLEOTIDE SEQUENCE [LARGE SCALE GENOMIC DNA]</scope>
    <source>
        <strain evidence="3 4">ATCC 25935</strain>
    </source>
</reference>
<dbReference type="EC" id="3.1.4.-" evidence="3"/>
<evidence type="ECO:0000256" key="1">
    <source>
        <dbReference type="SAM" id="MobiDB-lite"/>
    </source>
</evidence>
<gene>
    <name evidence="3" type="ORF">SR858_16175</name>
</gene>
<keyword evidence="3" id="KW-0378">Hydrolase</keyword>
<organism evidence="3 4">
    <name type="scientific">Duganella zoogloeoides</name>
    <dbReference type="NCBI Taxonomy" id="75659"/>
    <lineage>
        <taxon>Bacteria</taxon>
        <taxon>Pseudomonadati</taxon>
        <taxon>Pseudomonadota</taxon>
        <taxon>Betaproteobacteria</taxon>
        <taxon>Burkholderiales</taxon>
        <taxon>Oxalobacteraceae</taxon>
        <taxon>Telluria group</taxon>
        <taxon>Duganella</taxon>
    </lineage>
</organism>
<keyword evidence="4" id="KW-1185">Reference proteome</keyword>
<proteinExistence type="predicted"/>
<dbReference type="RefSeq" id="WP_019920037.1">
    <property type="nucleotide sequence ID" value="NZ_CP140152.1"/>
</dbReference>
<dbReference type="InterPro" id="IPR037522">
    <property type="entry name" value="HD_GYP_dom"/>
</dbReference>
<dbReference type="CDD" id="cd00077">
    <property type="entry name" value="HDc"/>
    <property type="match status" value="1"/>
</dbReference>
<sequence>MLKKITIEQLALGMHVHAVCGSWFDNPFWSNSFTIESLLDLAKLQGGRVRQVWIDTSKGADVTAPLPVPLAAPAPTASSPPAAHEAPPAPARPERPTSGTADELARAARIIAQSRRALTTMFGDIRMGRLIDVGQATPLVDDISASVLRNTGALISLVRLKQADDYTYLHSVAVCAMMVALARQLGLDEDEVHQCGMAGLLHDVGKMAVPVAVLNKPGKLTDDEFSSVKQHPLAGHALLLKSGNVHPVALDVCLHHHERVDGAGYPHGLRGDQLSLHARMGAICDIYDAITSNRPYKAGWSPAVSLRRMAEWTRSGHLDAQVFAAFVKCIGIYPLGTLVRLRSERLAVVVDNSRSLLAPVVRVFFSIRKDMHIPPITLDLMHDQGTEGIAGYEEPDTWNLGDLSHFWT</sequence>
<dbReference type="Pfam" id="PF11871">
    <property type="entry name" value="DUF3391"/>
    <property type="match status" value="1"/>
</dbReference>
<dbReference type="InterPro" id="IPR003607">
    <property type="entry name" value="HD/PDEase_dom"/>
</dbReference>
<dbReference type="Pfam" id="PF13487">
    <property type="entry name" value="HD_5"/>
    <property type="match status" value="1"/>
</dbReference>